<reference evidence="2 3" key="1">
    <citation type="journal article" date="2016" name="PLoS Pathog.">
        <title>Biosynthesis of antibiotic leucinostatins in bio-control fungus Purpureocillium lilacinum and their inhibition on phytophthora revealed by genome mining.</title>
        <authorList>
            <person name="Wang G."/>
            <person name="Liu Z."/>
            <person name="Lin R."/>
            <person name="Li E."/>
            <person name="Mao Z."/>
            <person name="Ling J."/>
            <person name="Yang Y."/>
            <person name="Yin W.B."/>
            <person name="Xie B."/>
        </authorList>
    </citation>
    <scope>NUCLEOTIDE SEQUENCE [LARGE SCALE GENOMIC DNA]</scope>
    <source>
        <strain evidence="2">170</strain>
    </source>
</reference>
<dbReference type="RefSeq" id="XP_018150060.1">
    <property type="nucleotide sequence ID" value="XM_018293144.1"/>
</dbReference>
<protein>
    <submittedName>
        <fullName evidence="2">Uncharacterized protein</fullName>
    </submittedName>
</protein>
<dbReference type="Proteomes" id="UP000078397">
    <property type="component" value="Unassembled WGS sequence"/>
</dbReference>
<evidence type="ECO:0000313" key="2">
    <source>
        <dbReference type="EMBL" id="OAQ73977.1"/>
    </source>
</evidence>
<keyword evidence="3" id="KW-1185">Reference proteome</keyword>
<name>A0A179G849_METCM</name>
<feature type="compositionally biased region" description="Polar residues" evidence="1">
    <location>
        <begin position="1"/>
        <end position="11"/>
    </location>
</feature>
<evidence type="ECO:0000313" key="3">
    <source>
        <dbReference type="Proteomes" id="UP000078397"/>
    </source>
</evidence>
<dbReference type="EMBL" id="LSBJ02000001">
    <property type="protein sequence ID" value="OAQ73977.1"/>
    <property type="molecule type" value="Genomic_DNA"/>
</dbReference>
<dbReference type="AlphaFoldDB" id="A0A179G849"/>
<feature type="region of interest" description="Disordered" evidence="1">
    <location>
        <begin position="1"/>
        <end position="23"/>
    </location>
</feature>
<accession>A0A179G849</accession>
<proteinExistence type="predicted"/>
<dbReference type="GeneID" id="28857138"/>
<sequence length="90" mass="10031">MEYWKTNSPHGRSTAGLSGKSHDDEARHAALTIHQAGALLKLGTIGSRQFLQIAAVARAGVIEIYVKKLPYLLLYWYEILVYFSKATPVK</sequence>
<dbReference type="KEGG" id="pchm:VFPPC_15391"/>
<gene>
    <name evidence="2" type="ORF">VFPPC_15391</name>
</gene>
<organism evidence="2 3">
    <name type="scientific">Pochonia chlamydosporia 170</name>
    <dbReference type="NCBI Taxonomy" id="1380566"/>
    <lineage>
        <taxon>Eukaryota</taxon>
        <taxon>Fungi</taxon>
        <taxon>Dikarya</taxon>
        <taxon>Ascomycota</taxon>
        <taxon>Pezizomycotina</taxon>
        <taxon>Sordariomycetes</taxon>
        <taxon>Hypocreomycetidae</taxon>
        <taxon>Hypocreales</taxon>
        <taxon>Clavicipitaceae</taxon>
        <taxon>Pochonia</taxon>
    </lineage>
</organism>
<evidence type="ECO:0000256" key="1">
    <source>
        <dbReference type="SAM" id="MobiDB-lite"/>
    </source>
</evidence>
<comment type="caution">
    <text evidence="2">The sequence shown here is derived from an EMBL/GenBank/DDBJ whole genome shotgun (WGS) entry which is preliminary data.</text>
</comment>